<feature type="binding site" evidence="5">
    <location>
        <position position="43"/>
    </location>
    <ligand>
        <name>ATP</name>
        <dbReference type="ChEBI" id="CHEBI:30616"/>
    </ligand>
</feature>
<gene>
    <name evidence="9" type="ORF">B4N89_43210</name>
</gene>
<dbReference type="SUPFAM" id="SSF56112">
    <property type="entry name" value="Protein kinase-like (PK-like)"/>
    <property type="match status" value="1"/>
</dbReference>
<dbReference type="AlphaFoldDB" id="A0A1T3NKM4"/>
<dbReference type="RefSeq" id="WP_078982089.1">
    <property type="nucleotide sequence ID" value="NZ_MWQN01000004.1"/>
</dbReference>
<dbReference type="InterPro" id="IPR008271">
    <property type="entry name" value="Ser/Thr_kinase_AS"/>
</dbReference>
<proteinExistence type="predicted"/>
<comment type="caution">
    <text evidence="9">The sequence shown here is derived from an EMBL/GenBank/DDBJ whole genome shotgun (WGS) entry which is preliminary data.</text>
</comment>
<evidence type="ECO:0000256" key="1">
    <source>
        <dbReference type="ARBA" id="ARBA00022679"/>
    </source>
</evidence>
<evidence type="ECO:0000259" key="8">
    <source>
        <dbReference type="PROSITE" id="PS50011"/>
    </source>
</evidence>
<keyword evidence="7" id="KW-0812">Transmembrane</keyword>
<dbReference type="GO" id="GO:0005524">
    <property type="term" value="F:ATP binding"/>
    <property type="evidence" value="ECO:0007669"/>
    <property type="project" value="UniProtKB-UniRule"/>
</dbReference>
<dbReference type="SMART" id="SM00564">
    <property type="entry name" value="PQQ"/>
    <property type="match status" value="4"/>
</dbReference>
<dbReference type="InterPro" id="IPR017441">
    <property type="entry name" value="Protein_kinase_ATP_BS"/>
</dbReference>
<keyword evidence="7" id="KW-0472">Membrane</keyword>
<dbReference type="CDD" id="cd14014">
    <property type="entry name" value="STKc_PknB_like"/>
    <property type="match status" value="1"/>
</dbReference>
<keyword evidence="2 5" id="KW-0547">Nucleotide-binding</keyword>
<dbReference type="Gene3D" id="1.10.510.10">
    <property type="entry name" value="Transferase(Phosphotransferase) domain 1"/>
    <property type="match status" value="1"/>
</dbReference>
<dbReference type="OrthoDB" id="4024873at2"/>
<dbReference type="InterPro" id="IPR002372">
    <property type="entry name" value="PQQ_rpt_dom"/>
</dbReference>
<dbReference type="SMART" id="SM00220">
    <property type="entry name" value="S_TKc"/>
    <property type="match status" value="1"/>
</dbReference>
<protein>
    <recommendedName>
        <fullName evidence="8">Protein kinase domain-containing protein</fullName>
    </recommendedName>
</protein>
<feature type="region of interest" description="Disordered" evidence="6">
    <location>
        <begin position="295"/>
        <end position="394"/>
    </location>
</feature>
<organism evidence="9 10">
    <name type="scientific">Embleya scabrispora</name>
    <dbReference type="NCBI Taxonomy" id="159449"/>
    <lineage>
        <taxon>Bacteria</taxon>
        <taxon>Bacillati</taxon>
        <taxon>Actinomycetota</taxon>
        <taxon>Actinomycetes</taxon>
        <taxon>Kitasatosporales</taxon>
        <taxon>Streptomycetaceae</taxon>
        <taxon>Embleya</taxon>
    </lineage>
</organism>
<dbReference type="PROSITE" id="PS00108">
    <property type="entry name" value="PROTEIN_KINASE_ST"/>
    <property type="match status" value="1"/>
</dbReference>
<evidence type="ECO:0000313" key="10">
    <source>
        <dbReference type="Proteomes" id="UP000190037"/>
    </source>
</evidence>
<keyword evidence="10" id="KW-1185">Reference proteome</keyword>
<feature type="transmembrane region" description="Helical" evidence="7">
    <location>
        <begin position="400"/>
        <end position="421"/>
    </location>
</feature>
<evidence type="ECO:0000256" key="3">
    <source>
        <dbReference type="ARBA" id="ARBA00022777"/>
    </source>
</evidence>
<keyword evidence="7" id="KW-1133">Transmembrane helix</keyword>
<feature type="transmembrane region" description="Helical" evidence="7">
    <location>
        <begin position="12"/>
        <end position="31"/>
    </location>
</feature>
<keyword evidence="3" id="KW-0418">Kinase</keyword>
<dbReference type="Pfam" id="PF00069">
    <property type="entry name" value="Pkinase"/>
    <property type="match status" value="1"/>
</dbReference>
<feature type="domain" description="Protein kinase" evidence="8">
    <location>
        <begin position="15"/>
        <end position="276"/>
    </location>
</feature>
<keyword evidence="4 5" id="KW-0067">ATP-binding</keyword>
<accession>A0A1T3NKM4</accession>
<reference evidence="9 10" key="1">
    <citation type="submission" date="2017-03" db="EMBL/GenBank/DDBJ databases">
        <title>Draft genome sequence of Streptomyces scabrisporus NF3, endophyte isolated from Amphipterygium adstringens.</title>
        <authorList>
            <person name="Vazquez M."/>
            <person name="Ceapa C.D."/>
            <person name="Rodriguez Luna D."/>
            <person name="Sanchez Esquivel S."/>
        </authorList>
    </citation>
    <scope>NUCLEOTIDE SEQUENCE [LARGE SCALE GENOMIC DNA]</scope>
    <source>
        <strain evidence="9 10">NF3</strain>
    </source>
</reference>
<dbReference type="InterPro" id="IPR018391">
    <property type="entry name" value="PQQ_b-propeller_rpt"/>
</dbReference>
<feature type="compositionally biased region" description="Low complexity" evidence="6">
    <location>
        <begin position="349"/>
        <end position="358"/>
    </location>
</feature>
<feature type="region of interest" description="Disordered" evidence="6">
    <location>
        <begin position="429"/>
        <end position="458"/>
    </location>
</feature>
<dbReference type="PROSITE" id="PS50011">
    <property type="entry name" value="PROTEIN_KINASE_DOM"/>
    <property type="match status" value="1"/>
</dbReference>
<name>A0A1T3NKM4_9ACTN</name>
<dbReference type="PANTHER" id="PTHR43289:SF34">
    <property type="entry name" value="SERINE_THREONINE-PROTEIN KINASE YBDM-RELATED"/>
    <property type="match status" value="1"/>
</dbReference>
<dbReference type="STRING" id="159449.B4N89_43210"/>
<feature type="compositionally biased region" description="Pro residues" evidence="6">
    <location>
        <begin position="446"/>
        <end position="458"/>
    </location>
</feature>
<dbReference type="Pfam" id="PF13360">
    <property type="entry name" value="PQQ_2"/>
    <property type="match status" value="1"/>
</dbReference>
<dbReference type="InterPro" id="IPR000719">
    <property type="entry name" value="Prot_kinase_dom"/>
</dbReference>
<evidence type="ECO:0000256" key="7">
    <source>
        <dbReference type="SAM" id="Phobius"/>
    </source>
</evidence>
<dbReference type="PROSITE" id="PS00107">
    <property type="entry name" value="PROTEIN_KINASE_ATP"/>
    <property type="match status" value="1"/>
</dbReference>
<evidence type="ECO:0000256" key="5">
    <source>
        <dbReference type="PROSITE-ProRule" id="PRU10141"/>
    </source>
</evidence>
<dbReference type="InterPro" id="IPR015943">
    <property type="entry name" value="WD40/YVTN_repeat-like_dom_sf"/>
</dbReference>
<keyword evidence="1" id="KW-0808">Transferase</keyword>
<dbReference type="PANTHER" id="PTHR43289">
    <property type="entry name" value="MITOGEN-ACTIVATED PROTEIN KINASE KINASE KINASE 20-RELATED"/>
    <property type="match status" value="1"/>
</dbReference>
<dbReference type="Proteomes" id="UP000190037">
    <property type="component" value="Unassembled WGS sequence"/>
</dbReference>
<evidence type="ECO:0000256" key="6">
    <source>
        <dbReference type="SAM" id="MobiDB-lite"/>
    </source>
</evidence>
<evidence type="ECO:0000256" key="2">
    <source>
        <dbReference type="ARBA" id="ARBA00022741"/>
    </source>
</evidence>
<sequence length="841" mass="86371">MEQLDASDPRRIGPYVLLLPLGSGGMGKVYLGRSAAGRAVAVKVIRADFAADEHFRNRFRAEVAAARRVSGAFTAPVVDADPDGDPPWMATAFVSGLSLHDAVRRHGPLPEASLRMLLAGVSEALVGIHAAGVIHRDLKPGNVLLALDGPHVIDFGIAHALDGTSFTREGTIVGSPGYMSPEQSLGRSVSTASDVFALGSTMVYAASGQRPFGDGAPAAVLRRVVGDPADVGALPASIRDVVAACLDKDPVRRPTPRALIDFVSRDESGAGGGSWLPDAVTRAVSRAADVLTDLPASRDAADAHPAPNTTSPDDRPTSAAPETSALPEGAAPPGASVPSQTWPPPGSAAPPAGSARPGTWPPPPEASVPLATGPSPGASTRPESPSPPEPDRRQPARRRLLLGLAAGAAVAVSGGVAAVLLPRQGDPVRGAAAMPSATGAESAPPATVPAPPPVVPHAPLPAPTGRRGVLDGPAAATSWTAKASGPVTDVAVYGGSVIATSQNGRDAFDAGAGRPRWTIPLTGSWNDRGRVAGDDRVAYLTGTNAAVRQDVLSAVQPGTGRELWTLPLPHVAWTPTGVAGIVDDIAFVTGRGIADVTTPSSFGFVWAVDVRTRAGVWETVGTDIGGLFVPPRGPNLLLHGDGDRSSDGRLVTLDATHGGARGWTTDVPTVSTQGYVPVDRPPIPVCWAAGGFVYCADRVRLIEPDRGKQVWDFAAATAGETFTDCASDTDGDTVFAATRTTLYCLDARKGTLRWRSSIPGGSASRPTFGTQGPMVRHDFGNVYVADTTGTLWAVEAATGTTRWKHPFPVQPPGGRVPILTAAAGVVVIGYGFQLTTIDAAG</sequence>
<dbReference type="InterPro" id="IPR011047">
    <property type="entry name" value="Quinoprotein_ADH-like_sf"/>
</dbReference>
<evidence type="ECO:0000313" key="9">
    <source>
        <dbReference type="EMBL" id="OPC77332.1"/>
    </source>
</evidence>
<dbReference type="Gene3D" id="2.130.10.10">
    <property type="entry name" value="YVTN repeat-like/Quinoprotein amine dehydrogenase"/>
    <property type="match status" value="2"/>
</dbReference>
<evidence type="ECO:0000256" key="4">
    <source>
        <dbReference type="ARBA" id="ARBA00022840"/>
    </source>
</evidence>
<dbReference type="InterPro" id="IPR011009">
    <property type="entry name" value="Kinase-like_dom_sf"/>
</dbReference>
<dbReference type="SUPFAM" id="SSF50998">
    <property type="entry name" value="Quinoprotein alcohol dehydrogenase-like"/>
    <property type="match status" value="1"/>
</dbReference>
<dbReference type="Gene3D" id="3.30.200.20">
    <property type="entry name" value="Phosphorylase Kinase, domain 1"/>
    <property type="match status" value="1"/>
</dbReference>
<dbReference type="GO" id="GO:0004674">
    <property type="term" value="F:protein serine/threonine kinase activity"/>
    <property type="evidence" value="ECO:0007669"/>
    <property type="project" value="TreeGrafter"/>
</dbReference>
<dbReference type="EMBL" id="MWQN01000004">
    <property type="protein sequence ID" value="OPC77332.1"/>
    <property type="molecule type" value="Genomic_DNA"/>
</dbReference>